<evidence type="ECO:0000256" key="11">
    <source>
        <dbReference type="SAM" id="Coils"/>
    </source>
</evidence>
<evidence type="ECO:0000313" key="14">
    <source>
        <dbReference type="EMBL" id="CAL29372.1"/>
    </source>
</evidence>
<protein>
    <recommendedName>
        <fullName evidence="9">DNA gyrase subunit A</fullName>
        <ecNumber evidence="9">5.6.2.2</ecNumber>
    </recommendedName>
</protein>
<dbReference type="PANTHER" id="PTHR43493:SF5">
    <property type="entry name" value="DNA GYRASE SUBUNIT A, CHLOROPLASTIC_MITOCHONDRIAL"/>
    <property type="match status" value="1"/>
</dbReference>
<keyword evidence="6 9" id="KW-0799">Topoisomerase</keyword>
<evidence type="ECO:0000256" key="8">
    <source>
        <dbReference type="ARBA" id="ARBA00023235"/>
    </source>
</evidence>
<dbReference type="GeneID" id="93794911"/>
<dbReference type="GO" id="GO:0034335">
    <property type="term" value="F:DNA negative supercoiling activity"/>
    <property type="evidence" value="ECO:0007669"/>
    <property type="project" value="UniProtKB-ARBA"/>
</dbReference>
<dbReference type="GO" id="GO:0005737">
    <property type="term" value="C:cytoplasm"/>
    <property type="evidence" value="ECO:0007669"/>
    <property type="project" value="UniProtKB-SubCell"/>
</dbReference>
<keyword evidence="7 9" id="KW-0238">DNA-binding</keyword>
<evidence type="ECO:0000256" key="10">
    <source>
        <dbReference type="PROSITE-ProRule" id="PRU01384"/>
    </source>
</evidence>
<dbReference type="InterPro" id="IPR006691">
    <property type="entry name" value="GyrA/parC_rep"/>
</dbReference>
<dbReference type="GO" id="GO:0006265">
    <property type="term" value="P:DNA topological change"/>
    <property type="evidence" value="ECO:0007669"/>
    <property type="project" value="UniProtKB-UniRule"/>
</dbReference>
<evidence type="ECO:0000256" key="4">
    <source>
        <dbReference type="ARBA" id="ARBA00022741"/>
    </source>
</evidence>
<dbReference type="FunFam" id="3.90.199.10:FF:000001">
    <property type="entry name" value="DNA gyrase subunit A"/>
    <property type="match status" value="1"/>
</dbReference>
<dbReference type="AlphaFoldDB" id="B9DPW9"/>
<feature type="compositionally biased region" description="Acidic residues" evidence="12">
    <location>
        <begin position="855"/>
        <end position="864"/>
    </location>
</feature>
<keyword evidence="4 9" id="KW-0547">Nucleotide-binding</keyword>
<dbReference type="InterPro" id="IPR035516">
    <property type="entry name" value="Gyrase/topoIV_suA_C"/>
</dbReference>
<dbReference type="FunFam" id="1.10.268.10:FF:000001">
    <property type="entry name" value="DNA gyrase subunit A"/>
    <property type="match status" value="1"/>
</dbReference>
<evidence type="ECO:0000256" key="7">
    <source>
        <dbReference type="ARBA" id="ARBA00023125"/>
    </source>
</evidence>
<dbReference type="CDD" id="cd00187">
    <property type="entry name" value="TOP4c"/>
    <property type="match status" value="1"/>
</dbReference>
<feature type="region of interest" description="Disordered" evidence="12">
    <location>
        <begin position="815"/>
        <end position="892"/>
    </location>
</feature>
<dbReference type="Gene3D" id="2.120.10.90">
    <property type="entry name" value="DNA gyrase/topoisomerase IV, subunit A, C-terminal"/>
    <property type="match status" value="1"/>
</dbReference>
<dbReference type="BioCyc" id="SCAR396513:SCA_RS12405-MONOMER"/>
<dbReference type="eggNOG" id="COG0188">
    <property type="taxonomic scope" value="Bacteria"/>
</dbReference>
<dbReference type="OrthoDB" id="9806486at2"/>
<dbReference type="EC" id="5.6.2.2" evidence="9"/>
<gene>
    <name evidence="9 14" type="primary">gyrA</name>
    <name evidence="14" type="ordered locus">Sca_2469</name>
</gene>
<evidence type="ECO:0000259" key="13">
    <source>
        <dbReference type="PROSITE" id="PS52040"/>
    </source>
</evidence>
<accession>B9DPW9</accession>
<dbReference type="SUPFAM" id="SSF56719">
    <property type="entry name" value="Type II DNA topoisomerase"/>
    <property type="match status" value="1"/>
</dbReference>
<evidence type="ECO:0000313" key="15">
    <source>
        <dbReference type="Proteomes" id="UP000000444"/>
    </source>
</evidence>
<dbReference type="InterPro" id="IPR002205">
    <property type="entry name" value="Topo_IIA_dom_A"/>
</dbReference>
<evidence type="ECO:0000256" key="9">
    <source>
        <dbReference type="HAMAP-Rule" id="MF_01897"/>
    </source>
</evidence>
<dbReference type="SUPFAM" id="SSF101904">
    <property type="entry name" value="GyrA/ParC C-terminal domain-like"/>
    <property type="match status" value="1"/>
</dbReference>
<dbReference type="InterPro" id="IPR013757">
    <property type="entry name" value="Topo_IIA_A_a_sf"/>
</dbReference>
<keyword evidence="3 9" id="KW-0963">Cytoplasm</keyword>
<feature type="compositionally biased region" description="Basic and acidic residues" evidence="12">
    <location>
        <begin position="865"/>
        <end position="877"/>
    </location>
</feature>
<dbReference type="GO" id="GO:0006261">
    <property type="term" value="P:DNA-templated DNA replication"/>
    <property type="evidence" value="ECO:0007669"/>
    <property type="project" value="UniProtKB-UniRule"/>
</dbReference>
<dbReference type="FunFam" id="2.120.10.90:FF:000004">
    <property type="entry name" value="DNA gyrase subunit A"/>
    <property type="match status" value="1"/>
</dbReference>
<feature type="coiled-coil region" evidence="11">
    <location>
        <begin position="438"/>
        <end position="479"/>
    </location>
</feature>
<dbReference type="HAMAP" id="MF_01897">
    <property type="entry name" value="GyrA"/>
    <property type="match status" value="1"/>
</dbReference>
<keyword evidence="11" id="KW-0175">Coiled coil</keyword>
<evidence type="ECO:0000256" key="5">
    <source>
        <dbReference type="ARBA" id="ARBA00022840"/>
    </source>
</evidence>
<name>B9DPW9_STACT</name>
<dbReference type="Gene3D" id="1.10.268.10">
    <property type="entry name" value="Topoisomerase, domain 3"/>
    <property type="match status" value="1"/>
</dbReference>
<dbReference type="Pfam" id="PF03989">
    <property type="entry name" value="DNA_gyraseA_C"/>
    <property type="match status" value="6"/>
</dbReference>
<feature type="short sequence motif" description="GyrA-box" evidence="9">
    <location>
        <begin position="528"/>
        <end position="534"/>
    </location>
</feature>
<dbReference type="Gene3D" id="3.90.199.10">
    <property type="entry name" value="Topoisomerase II, domain 5"/>
    <property type="match status" value="1"/>
</dbReference>
<dbReference type="FunFam" id="3.30.1360.40:FF:000002">
    <property type="entry name" value="DNA gyrase subunit A"/>
    <property type="match status" value="1"/>
</dbReference>
<dbReference type="SMART" id="SM00434">
    <property type="entry name" value="TOP4c"/>
    <property type="match status" value="1"/>
</dbReference>
<dbReference type="NCBIfam" id="NF004044">
    <property type="entry name" value="PRK05561.1"/>
    <property type="match status" value="1"/>
</dbReference>
<comment type="subcellular location">
    <subcellularLocation>
        <location evidence="9">Cytoplasm</location>
    </subcellularLocation>
</comment>
<dbReference type="Gene3D" id="3.30.1360.40">
    <property type="match status" value="1"/>
</dbReference>
<feature type="domain" description="Topo IIA-type catalytic" evidence="13">
    <location>
        <begin position="35"/>
        <end position="501"/>
    </location>
</feature>
<evidence type="ECO:0000256" key="12">
    <source>
        <dbReference type="SAM" id="MobiDB-lite"/>
    </source>
</evidence>
<dbReference type="PROSITE" id="PS52040">
    <property type="entry name" value="TOPO_IIA"/>
    <property type="match status" value="1"/>
</dbReference>
<comment type="similarity">
    <text evidence="2 9">Belongs to the type II topoisomerase GyrA/ParC subunit family.</text>
</comment>
<dbReference type="HOGENOM" id="CLU_002977_6_1_9"/>
<dbReference type="GO" id="GO:0009330">
    <property type="term" value="C:DNA topoisomerase type II (double strand cut, ATP-hydrolyzing) complex"/>
    <property type="evidence" value="ECO:0007669"/>
    <property type="project" value="TreeGrafter"/>
</dbReference>
<organism evidence="14 15">
    <name type="scientific">Staphylococcus carnosus (strain TM300)</name>
    <dbReference type="NCBI Taxonomy" id="396513"/>
    <lineage>
        <taxon>Bacteria</taxon>
        <taxon>Bacillati</taxon>
        <taxon>Bacillota</taxon>
        <taxon>Bacilli</taxon>
        <taxon>Bacillales</taxon>
        <taxon>Staphylococcaceae</taxon>
        <taxon>Staphylococcus</taxon>
    </lineage>
</organism>
<dbReference type="RefSeq" id="WP_015901707.1">
    <property type="nucleotide sequence ID" value="NC_012121.1"/>
</dbReference>
<dbReference type="EMBL" id="AM295250">
    <property type="protein sequence ID" value="CAL29372.1"/>
    <property type="molecule type" value="Genomic_DNA"/>
</dbReference>
<proteinExistence type="inferred from homology"/>
<comment type="subunit">
    <text evidence="9">Heterotetramer, composed of two GyrA and two GyrB chains. In the heterotetramer, GyrA contains the active site tyrosine that forms a transient covalent intermediate with DNA, while GyrB binds cofactors and catalyzes ATP hydrolysis.</text>
</comment>
<comment type="function">
    <text evidence="9">A type II topoisomerase that negatively supercoils closed circular double-stranded (ds) DNA in an ATP-dependent manner to modulate DNA topology and maintain chromosomes in an underwound state. Negative supercoiling favors strand separation, and DNA replication, transcription, recombination and repair, all of which involve strand separation. Also able to catalyze the interconversion of other topological isomers of dsDNA rings, including catenanes and knotted rings. Type II topoisomerases break and join 2 DNA strands simultaneously in an ATP-dependent manner.</text>
</comment>
<feature type="active site" description="O-(5'-phospho-DNA)-tyrosine intermediate" evidence="9 10">
    <location>
        <position position="123"/>
    </location>
</feature>
<dbReference type="PANTHER" id="PTHR43493">
    <property type="entry name" value="DNA GYRASE/TOPOISOMERASE SUBUNIT A"/>
    <property type="match status" value="1"/>
</dbReference>
<feature type="compositionally biased region" description="Acidic residues" evidence="12">
    <location>
        <begin position="815"/>
        <end position="828"/>
    </location>
</feature>
<dbReference type="GO" id="GO:0003677">
    <property type="term" value="F:DNA binding"/>
    <property type="evidence" value="ECO:0007669"/>
    <property type="project" value="UniProtKB-UniRule"/>
</dbReference>
<evidence type="ECO:0000256" key="3">
    <source>
        <dbReference type="ARBA" id="ARBA00022490"/>
    </source>
</evidence>
<evidence type="ECO:0000256" key="6">
    <source>
        <dbReference type="ARBA" id="ARBA00023029"/>
    </source>
</evidence>
<keyword evidence="5 9" id="KW-0067">ATP-binding</keyword>
<dbReference type="NCBIfam" id="TIGR01063">
    <property type="entry name" value="gyrA"/>
    <property type="match status" value="1"/>
</dbReference>
<feature type="compositionally biased region" description="Acidic residues" evidence="12">
    <location>
        <begin position="878"/>
        <end position="892"/>
    </location>
</feature>
<dbReference type="NCBIfam" id="NF004043">
    <property type="entry name" value="PRK05560.1"/>
    <property type="match status" value="1"/>
</dbReference>
<dbReference type="KEGG" id="sca:SCA_2469"/>
<reference evidence="14 15" key="1">
    <citation type="journal article" date="2009" name="Appl. Environ. Microbiol.">
        <title>Genome analysis of the meat starter culture bacterium Staphylococcus carnosus TM300.</title>
        <authorList>
            <person name="Rosenstein R."/>
            <person name="Nerz C."/>
            <person name="Biswas L."/>
            <person name="Resch A."/>
            <person name="Raddatz G."/>
            <person name="Schuster S.C."/>
            <person name="Goetz F."/>
        </authorList>
    </citation>
    <scope>NUCLEOTIDE SEQUENCE [LARGE SCALE GENOMIC DNA]</scope>
    <source>
        <strain evidence="14 15">TM300</strain>
    </source>
</reference>
<dbReference type="GO" id="GO:0005694">
    <property type="term" value="C:chromosome"/>
    <property type="evidence" value="ECO:0007669"/>
    <property type="project" value="InterPro"/>
</dbReference>
<dbReference type="InterPro" id="IPR013760">
    <property type="entry name" value="Topo_IIA-like_dom_sf"/>
</dbReference>
<dbReference type="InterPro" id="IPR050220">
    <property type="entry name" value="Type_II_DNA_Topoisomerases"/>
</dbReference>
<dbReference type="InterPro" id="IPR013758">
    <property type="entry name" value="Topo_IIA_A/C_ab"/>
</dbReference>
<dbReference type="GO" id="GO:0005524">
    <property type="term" value="F:ATP binding"/>
    <property type="evidence" value="ECO:0007669"/>
    <property type="project" value="UniProtKB-UniRule"/>
</dbReference>
<comment type="miscellaneous">
    <text evidence="9">Few gyrases are as efficient as E.coli at forming negative supercoils. Not all organisms have 2 type II topoisomerases; in organisms with a single type II topoisomerase this enzyme also has to decatenate newly replicated chromosomes.</text>
</comment>
<sequence length="892" mass="100192">MAEYPESRIIERNISNEMRESFLDYAMSVIVSRALPDVRDGLKPVHRRILYGLNEQGMTPDKPYKKSARIVGDVMGKYHPHGDSSIYEAMVRMAQDFSYRYPLVDGQGNFGSMDGDGAAAMRYTEARMTKLATELLRDINKDTIDFIDNYDGTEREPAVLPARFPNLLVNGASGIAVGMATNIPPHNMTEVINGVLSLSHNPDITISELMEDIQGPDFPTAGLILGKSGIRRAYETGRGSIQMRARAEIEERGGGRQRIVVSEIPFQVNKARMIEKIAELAREKKVDGITDLRDETSLRTGVRVVIDIRKDANASVILNNLYKLTPLQTSFGVNMIALINGRPKLINLKEALVEYLEHQKVVVRRRTEYNLKKAEDRAHILEGLRIALDHIDEIISTIRESETDKEAMERLQGRFKLSERQAQAILDMRLRRLTGLERDKIESEYNELIAYIEELRAILADEEKLLELVREELTEVRERFGDERRSEIQLGGLDQIEDEDLIPEEQIVITLSHNNYIKRLPVSTYRAQNRGGRGVQGMNTLEEDFVSQIVTMSTHDNVLFFTNKGRVYKLKGYEVPELSRQSKGIPVINAIELENDESISTMIAVNDLEKEDAYLVFATKNGIVKRSSLSNFSHINRNGKIAINFRDEDELVAVRLTDGTKDVLLGTSHASLIRFKESKLRPLGRTAAGVKGITLREGDELVGLAVATEDSEDEVLVVTENGYGKRTPLNEYRISNRGGKGIKTATITEKNGDIVCITTVTGEEDIMIVTNQGVIIRIDVDDISQNGRAAQGVRLIRLGEEQFVSTVAKVQEDLEDELEGTSDSETPGEGEATVSVEEHVVETDDEGQTIHTEVDETVDEDGEKEELRQDFMDRVNEDIESADHEDDENDEE</sequence>
<comment type="catalytic activity">
    <reaction evidence="1 9 10">
        <text>ATP-dependent breakage, passage and rejoining of double-stranded DNA.</text>
        <dbReference type="EC" id="5.6.2.2"/>
    </reaction>
</comment>
<dbReference type="InterPro" id="IPR005743">
    <property type="entry name" value="GyrA"/>
</dbReference>
<dbReference type="Pfam" id="PF00521">
    <property type="entry name" value="DNA_topoisoIV"/>
    <property type="match status" value="1"/>
</dbReference>
<keyword evidence="8 9" id="KW-0413">Isomerase</keyword>
<evidence type="ECO:0000256" key="1">
    <source>
        <dbReference type="ARBA" id="ARBA00000185"/>
    </source>
</evidence>
<evidence type="ECO:0000256" key="2">
    <source>
        <dbReference type="ARBA" id="ARBA00008263"/>
    </source>
</evidence>
<dbReference type="Proteomes" id="UP000000444">
    <property type="component" value="Chromosome"/>
</dbReference>
<keyword evidence="15" id="KW-1185">Reference proteome</keyword>